<dbReference type="InterPro" id="IPR036890">
    <property type="entry name" value="HATPase_C_sf"/>
</dbReference>
<keyword evidence="9" id="KW-0472">Membrane</keyword>
<evidence type="ECO:0000256" key="7">
    <source>
        <dbReference type="ARBA" id="ARBA00022840"/>
    </source>
</evidence>
<dbReference type="InterPro" id="IPR003594">
    <property type="entry name" value="HATPase_dom"/>
</dbReference>
<dbReference type="PRINTS" id="PR00344">
    <property type="entry name" value="BCTRLSENSOR"/>
</dbReference>
<dbReference type="GO" id="GO:0000155">
    <property type="term" value="F:phosphorelay sensor kinase activity"/>
    <property type="evidence" value="ECO:0007669"/>
    <property type="project" value="InterPro"/>
</dbReference>
<feature type="transmembrane region" description="Helical" evidence="9">
    <location>
        <begin position="179"/>
        <end position="199"/>
    </location>
</feature>
<keyword evidence="4 11" id="KW-0808">Transferase</keyword>
<accession>A0A173ZQU6</accession>
<evidence type="ECO:0000256" key="3">
    <source>
        <dbReference type="ARBA" id="ARBA00022553"/>
    </source>
</evidence>
<dbReference type="InterPro" id="IPR036097">
    <property type="entry name" value="HisK_dim/P_sf"/>
</dbReference>
<dbReference type="OrthoDB" id="1745769at2"/>
<evidence type="ECO:0000313" key="12">
    <source>
        <dbReference type="Proteomes" id="UP000095558"/>
    </source>
</evidence>
<dbReference type="SMART" id="SM00387">
    <property type="entry name" value="HATPase_c"/>
    <property type="match status" value="1"/>
</dbReference>
<evidence type="ECO:0000256" key="5">
    <source>
        <dbReference type="ARBA" id="ARBA00022741"/>
    </source>
</evidence>
<dbReference type="RefSeq" id="WP_042399605.1">
    <property type="nucleotide sequence ID" value="NZ_CYYT01000004.1"/>
</dbReference>
<keyword evidence="9" id="KW-1133">Transmembrane helix</keyword>
<feature type="transmembrane region" description="Helical" evidence="9">
    <location>
        <begin position="206"/>
        <end position="228"/>
    </location>
</feature>
<name>A0A173ZQU6_9CLOT</name>
<keyword evidence="8" id="KW-0902">Two-component regulatory system</keyword>
<feature type="transmembrane region" description="Helical" evidence="9">
    <location>
        <begin position="21"/>
        <end position="41"/>
    </location>
</feature>
<dbReference type="Gene3D" id="1.10.287.130">
    <property type="match status" value="1"/>
</dbReference>
<dbReference type="AlphaFoldDB" id="A0A173ZQU6"/>
<feature type="transmembrane region" description="Helical" evidence="9">
    <location>
        <begin position="53"/>
        <end position="73"/>
    </location>
</feature>
<evidence type="ECO:0000256" key="8">
    <source>
        <dbReference type="ARBA" id="ARBA00023012"/>
    </source>
</evidence>
<dbReference type="EMBL" id="CYZV01000006">
    <property type="protein sequence ID" value="CUN77816.1"/>
    <property type="molecule type" value="Genomic_DNA"/>
</dbReference>
<dbReference type="SUPFAM" id="SSF55874">
    <property type="entry name" value="ATPase domain of HSP90 chaperone/DNA topoisomerase II/histidine kinase"/>
    <property type="match status" value="1"/>
</dbReference>
<dbReference type="PROSITE" id="PS50109">
    <property type="entry name" value="HIS_KIN"/>
    <property type="match status" value="1"/>
</dbReference>
<dbReference type="SMART" id="SM00388">
    <property type="entry name" value="HisKA"/>
    <property type="match status" value="1"/>
</dbReference>
<feature type="domain" description="Histidine kinase" evidence="10">
    <location>
        <begin position="407"/>
        <end position="629"/>
    </location>
</feature>
<dbReference type="InterPro" id="IPR003661">
    <property type="entry name" value="HisK_dim/P_dom"/>
</dbReference>
<dbReference type="Gene3D" id="3.30.565.10">
    <property type="entry name" value="Histidine kinase-like ATPase, C-terminal domain"/>
    <property type="match status" value="1"/>
</dbReference>
<keyword evidence="9" id="KW-0812">Transmembrane</keyword>
<dbReference type="Proteomes" id="UP000095558">
    <property type="component" value="Unassembled WGS sequence"/>
</dbReference>
<dbReference type="InterPro" id="IPR004358">
    <property type="entry name" value="Sig_transdc_His_kin-like_C"/>
</dbReference>
<keyword evidence="3" id="KW-0597">Phosphoprotein</keyword>
<evidence type="ECO:0000259" key="10">
    <source>
        <dbReference type="PROSITE" id="PS50109"/>
    </source>
</evidence>
<evidence type="ECO:0000256" key="1">
    <source>
        <dbReference type="ARBA" id="ARBA00000085"/>
    </source>
</evidence>
<dbReference type="GeneID" id="83012400"/>
<evidence type="ECO:0000313" key="11">
    <source>
        <dbReference type="EMBL" id="CUN77816.1"/>
    </source>
</evidence>
<comment type="catalytic activity">
    <reaction evidence="1">
        <text>ATP + protein L-histidine = ADP + protein N-phospho-L-histidine.</text>
        <dbReference type="EC" id="2.7.13.3"/>
    </reaction>
</comment>
<evidence type="ECO:0000256" key="9">
    <source>
        <dbReference type="SAM" id="Phobius"/>
    </source>
</evidence>
<feature type="transmembrane region" description="Helical" evidence="9">
    <location>
        <begin position="234"/>
        <end position="264"/>
    </location>
</feature>
<dbReference type="SUPFAM" id="SSF47384">
    <property type="entry name" value="Homodimeric domain of signal transducing histidine kinase"/>
    <property type="match status" value="1"/>
</dbReference>
<dbReference type="CDD" id="cd00075">
    <property type="entry name" value="HATPase"/>
    <property type="match status" value="1"/>
</dbReference>
<dbReference type="EC" id="2.7.13.3" evidence="2"/>
<evidence type="ECO:0000256" key="6">
    <source>
        <dbReference type="ARBA" id="ARBA00022777"/>
    </source>
</evidence>
<dbReference type="Pfam" id="PF02518">
    <property type="entry name" value="HATPase_c"/>
    <property type="match status" value="1"/>
</dbReference>
<organism evidence="11 12">
    <name type="scientific">Clostridium disporicum</name>
    <dbReference type="NCBI Taxonomy" id="84024"/>
    <lineage>
        <taxon>Bacteria</taxon>
        <taxon>Bacillati</taxon>
        <taxon>Bacillota</taxon>
        <taxon>Clostridia</taxon>
        <taxon>Eubacteriales</taxon>
        <taxon>Clostridiaceae</taxon>
        <taxon>Clostridium</taxon>
    </lineage>
</organism>
<keyword evidence="5" id="KW-0547">Nucleotide-binding</keyword>
<sequence>MGEVSIKKNTVAEKASDIISVFLMLALVLITFFVYKIFITGNNKEYLSATLELLKMINSFLAIISVISCSILYKKTKKNTVFTLILVYIGLVIGIITDQFDYFTFISNEFYISDYIMISTSILRMLILYTILFPKSKLYKFIKENRGFSLIFVVIYSFIVGIIEKYLRGTILNIPDSVFVYYNVFLFISYYIIAIRLIFISLKEKSVIVGCFSVSLALLGIKAIYAIYAHTGLYFDIMLTSILITYISFISVIIGTVIELYLLYEESKILNEELQKFYNLAHYNSHTYMFICDNKFNVSYMNNKIKEGFSNDISNEKFRELILEIEDVKEKIPEILRELKRTGMWRGILTDVKKDEIIDCFIQLIHSDKGENQILVSYINISNNIRLESEIQAHKLNDIKKAEFISTLSHELKTPLNIFASSVQLLDSFSDGDKEEFVYKYKKHSPYLALNCKRMLRLINNIIDLTKIDVGMIKPNFGNYEIVSLIEEIALSIIPYGMSKNIDIEFDTNVEEHYIKCDPNMIEKIVLNLLSNAIKYSKNNGYIKINLILESDIIRFIVSDNGIGIDEKIKGKIFDRFSRGDNSLNRLNEGSGVGLSIVKSMIDIHNGNVTVESVLGKGSTFEVQLPNIKIEDELEEIYEYNRDKTVLELSDIY</sequence>
<feature type="transmembrane region" description="Helical" evidence="9">
    <location>
        <begin position="116"/>
        <end position="135"/>
    </location>
</feature>
<protein>
    <recommendedName>
        <fullName evidence="2">histidine kinase</fullName>
        <ecNumber evidence="2">2.7.13.3</ecNumber>
    </recommendedName>
</protein>
<reference evidence="11 12" key="1">
    <citation type="submission" date="2015-09" db="EMBL/GenBank/DDBJ databases">
        <authorList>
            <consortium name="Pathogen Informatics"/>
        </authorList>
    </citation>
    <scope>NUCLEOTIDE SEQUENCE [LARGE SCALE GENOMIC DNA]</scope>
    <source>
        <strain evidence="11 12">2789STDY5834855</strain>
    </source>
</reference>
<evidence type="ECO:0000256" key="2">
    <source>
        <dbReference type="ARBA" id="ARBA00012438"/>
    </source>
</evidence>
<dbReference type="InterPro" id="IPR005467">
    <property type="entry name" value="His_kinase_dom"/>
</dbReference>
<keyword evidence="6 11" id="KW-0418">Kinase</keyword>
<proteinExistence type="predicted"/>
<dbReference type="GO" id="GO:0005524">
    <property type="term" value="F:ATP binding"/>
    <property type="evidence" value="ECO:0007669"/>
    <property type="project" value="UniProtKB-KW"/>
</dbReference>
<feature type="transmembrane region" description="Helical" evidence="9">
    <location>
        <begin position="80"/>
        <end position="96"/>
    </location>
</feature>
<dbReference type="PANTHER" id="PTHR43547:SF2">
    <property type="entry name" value="HYBRID SIGNAL TRANSDUCTION HISTIDINE KINASE C"/>
    <property type="match status" value="1"/>
</dbReference>
<dbReference type="FunFam" id="3.30.565.10:FF:000037">
    <property type="entry name" value="Hybrid sensor histidine kinase/response regulator"/>
    <property type="match status" value="1"/>
</dbReference>
<dbReference type="Pfam" id="PF00512">
    <property type="entry name" value="HisKA"/>
    <property type="match status" value="1"/>
</dbReference>
<dbReference type="PANTHER" id="PTHR43547">
    <property type="entry name" value="TWO-COMPONENT HISTIDINE KINASE"/>
    <property type="match status" value="1"/>
</dbReference>
<feature type="transmembrane region" description="Helical" evidence="9">
    <location>
        <begin position="147"/>
        <end position="167"/>
    </location>
</feature>
<gene>
    <name evidence="11" type="primary">yycG_2</name>
    <name evidence="11" type="ORF">ERS852470_00690</name>
</gene>
<dbReference type="CDD" id="cd00082">
    <property type="entry name" value="HisKA"/>
    <property type="match status" value="1"/>
</dbReference>
<keyword evidence="7" id="KW-0067">ATP-binding</keyword>
<evidence type="ECO:0000256" key="4">
    <source>
        <dbReference type="ARBA" id="ARBA00022679"/>
    </source>
</evidence>